<keyword evidence="2" id="KW-1185">Reference proteome</keyword>
<evidence type="ECO:0000313" key="1">
    <source>
        <dbReference type="EMBL" id="MEH2559034.1"/>
    </source>
</evidence>
<protein>
    <submittedName>
        <fullName evidence="1">Uncharacterized protein</fullName>
    </submittedName>
</protein>
<sequence>MPPQKALLMEFERAIGAFRVQPDWYEEYWLRPKKAAPPGAERRWRWNLLFYSILSAATLVHDPND</sequence>
<name>A0ABU8BKG3_9BRAD</name>
<accession>A0ABU8BKG3</accession>
<dbReference type="RefSeq" id="WP_334486675.1">
    <property type="nucleotide sequence ID" value="NZ_JAZHRV010000001.1"/>
</dbReference>
<gene>
    <name evidence="1" type="ORF">V1286_006563</name>
</gene>
<reference evidence="1 2" key="1">
    <citation type="submission" date="2024-02" db="EMBL/GenBank/DDBJ databases">
        <title>Adaptive strategies in a cosmopolitan and abundant soil bacterium.</title>
        <authorList>
            <person name="Carini P."/>
        </authorList>
    </citation>
    <scope>NUCLEOTIDE SEQUENCE [LARGE SCALE GENOMIC DNA]</scope>
    <source>
        <strain evidence="1 2">AZCC 1608</strain>
    </source>
</reference>
<comment type="caution">
    <text evidence="1">The sequence shown here is derived from an EMBL/GenBank/DDBJ whole genome shotgun (WGS) entry which is preliminary data.</text>
</comment>
<organism evidence="1 2">
    <name type="scientific">Bradyrhizobium algeriense</name>
    <dbReference type="NCBI Taxonomy" id="634784"/>
    <lineage>
        <taxon>Bacteria</taxon>
        <taxon>Pseudomonadati</taxon>
        <taxon>Pseudomonadota</taxon>
        <taxon>Alphaproteobacteria</taxon>
        <taxon>Hyphomicrobiales</taxon>
        <taxon>Nitrobacteraceae</taxon>
        <taxon>Bradyrhizobium</taxon>
    </lineage>
</organism>
<dbReference type="Proteomes" id="UP001364224">
    <property type="component" value="Unassembled WGS sequence"/>
</dbReference>
<proteinExistence type="predicted"/>
<evidence type="ECO:0000313" key="2">
    <source>
        <dbReference type="Proteomes" id="UP001364224"/>
    </source>
</evidence>
<dbReference type="EMBL" id="JAZHRV010000001">
    <property type="protein sequence ID" value="MEH2559034.1"/>
    <property type="molecule type" value="Genomic_DNA"/>
</dbReference>